<evidence type="ECO:0000259" key="3">
    <source>
        <dbReference type="Pfam" id="PF02668"/>
    </source>
</evidence>
<reference evidence="4" key="1">
    <citation type="submission" date="2015-10" db="EMBL/GenBank/DDBJ databases">
        <authorList>
            <person name="Gilbert D.G."/>
        </authorList>
    </citation>
    <scope>NUCLEOTIDE SEQUENCE</scope>
</reference>
<organism evidence="4">
    <name type="scientific">hydrothermal vent metagenome</name>
    <dbReference type="NCBI Taxonomy" id="652676"/>
    <lineage>
        <taxon>unclassified sequences</taxon>
        <taxon>metagenomes</taxon>
        <taxon>ecological metagenomes</taxon>
    </lineage>
</organism>
<evidence type="ECO:0000256" key="2">
    <source>
        <dbReference type="ARBA" id="ARBA00023194"/>
    </source>
</evidence>
<sequence>MELDADEITCLDDALDTVVSRQIAWSSLTKAQFPLPVLSQKLELISTELEDGCGVVSLRGISPERYTADELRTLWFGLSLHLGIPVYQNPQGQLLRDICNEGEGIGKRYGQMTSRDGVFLSSRARTASPAELRFHTDRADIVGLLCVGRAKSGGETRIASSVTVHNEMIRRRPALAAVLYAPIYRSRLGEEAGGDQKFYPLPVFGCRAGKFTSHYSRTYVEAAQLLPEVPKMTDEQWAALDLLAELAEEHCVESVFEPGDIQFLNNHVIYHARRPFIDDAASGYKRNLMRIWLCPPRNRALPEDHAPLWRTVEADSLRGGIALESVP</sequence>
<dbReference type="InterPro" id="IPR042098">
    <property type="entry name" value="TauD-like_sf"/>
</dbReference>
<evidence type="ECO:0000256" key="1">
    <source>
        <dbReference type="ARBA" id="ARBA00023002"/>
    </source>
</evidence>
<dbReference type="PANTHER" id="PTHR10696">
    <property type="entry name" value="GAMMA-BUTYROBETAINE HYDROXYLASE-RELATED"/>
    <property type="match status" value="1"/>
</dbReference>
<protein>
    <recommendedName>
        <fullName evidence="3">TauD/TfdA-like domain-containing protein</fullName>
    </recommendedName>
</protein>
<evidence type="ECO:0000313" key="4">
    <source>
        <dbReference type="EMBL" id="CUS52463.1"/>
    </source>
</evidence>
<dbReference type="SUPFAM" id="SSF51197">
    <property type="entry name" value="Clavaminate synthase-like"/>
    <property type="match status" value="1"/>
</dbReference>
<gene>
    <name evidence="4" type="ORF">MGWOODY_XGa2591</name>
</gene>
<dbReference type="InterPro" id="IPR003819">
    <property type="entry name" value="TauD/TfdA-like"/>
</dbReference>
<dbReference type="Gene3D" id="3.60.130.10">
    <property type="entry name" value="Clavaminate synthase-like"/>
    <property type="match status" value="1"/>
</dbReference>
<proteinExistence type="predicted"/>
<dbReference type="GO" id="GO:0016491">
    <property type="term" value="F:oxidoreductase activity"/>
    <property type="evidence" value="ECO:0007669"/>
    <property type="project" value="UniProtKB-KW"/>
</dbReference>
<dbReference type="EMBL" id="CZRL01000082">
    <property type="protein sequence ID" value="CUS52463.1"/>
    <property type="molecule type" value="Genomic_DNA"/>
</dbReference>
<name>A0A161K6C1_9ZZZZ</name>
<keyword evidence="1" id="KW-0560">Oxidoreductase</keyword>
<feature type="domain" description="TauD/TfdA-like" evidence="3">
    <location>
        <begin position="41"/>
        <end position="292"/>
    </location>
</feature>
<accession>A0A161K6C1</accession>
<dbReference type="Pfam" id="PF02668">
    <property type="entry name" value="TauD"/>
    <property type="match status" value="1"/>
</dbReference>
<keyword evidence="2" id="KW-0045">Antibiotic biosynthesis</keyword>
<dbReference type="GO" id="GO:0017000">
    <property type="term" value="P:antibiotic biosynthetic process"/>
    <property type="evidence" value="ECO:0007669"/>
    <property type="project" value="UniProtKB-KW"/>
</dbReference>
<dbReference type="InterPro" id="IPR050411">
    <property type="entry name" value="AlphaKG_dependent_hydroxylases"/>
</dbReference>
<dbReference type="AlphaFoldDB" id="A0A161K6C1"/>
<dbReference type="PANTHER" id="PTHR10696:SF56">
    <property type="entry name" value="TAUD_TFDA-LIKE DOMAIN-CONTAINING PROTEIN"/>
    <property type="match status" value="1"/>
</dbReference>